<feature type="domain" description="Endoplasmic reticulum vesicle transporter N-terminal" evidence="8">
    <location>
        <begin position="3"/>
        <end position="88"/>
    </location>
</feature>
<keyword evidence="5 6" id="KW-0472">Membrane</keyword>
<proteinExistence type="inferred from homology"/>
<keyword evidence="10" id="KW-1185">Reference proteome</keyword>
<dbReference type="PANTHER" id="PTHR10984:SF25">
    <property type="entry name" value="ENDOPLASMIC RETICULUM-GOLGI INTERMEDIATE COMPARTMENT PROTEIN 3"/>
    <property type="match status" value="1"/>
</dbReference>
<protein>
    <submittedName>
        <fullName evidence="9">Endoplasmic reticulum vesicle transporter-domain-containing protein</fullName>
    </submittedName>
</protein>
<sequence>MQFKEFDAFPKVESGFVKRTGSGGILTLIISAVLCILVFGEIADYMKLRNEYNFIVDPLINHELQINVDITVAMPCDALTVDLRDIANVQLSLSDKLHKIPTHFTLSSGVSRTDKMRDQPLNVKQLVRAASRNAALAQASKQKGNEDFKACRIFGSFESNKLSSNLHIMAAGHGYFGTPHTDHNVMNMTHKIDEFSFGELYPTIVNPLDDSFEISETAFEAFQYFIVVVPTIYVDRYKNRLMTNQYSVSEYRRAYDEHQGFPGLFFKYDFEPLTVMITEESSMSFGHLLVRLAGLVGGYYVTAGMAHKVLSAIYYWFRPEQAPLRKHNV</sequence>
<dbReference type="GeneID" id="33563109"/>
<keyword evidence="4 6" id="KW-1133">Transmembrane helix</keyword>
<dbReference type="GO" id="GO:0006888">
    <property type="term" value="P:endoplasmic reticulum to Golgi vesicle-mediated transport"/>
    <property type="evidence" value="ECO:0007669"/>
    <property type="project" value="TreeGrafter"/>
</dbReference>
<accession>A0A1Y2H1P3</accession>
<dbReference type="GO" id="GO:0006890">
    <property type="term" value="P:retrograde vesicle-mediated transport, Golgi to endoplasmic reticulum"/>
    <property type="evidence" value="ECO:0007669"/>
    <property type="project" value="TreeGrafter"/>
</dbReference>
<evidence type="ECO:0000256" key="4">
    <source>
        <dbReference type="ARBA" id="ARBA00022989"/>
    </source>
</evidence>
<dbReference type="EMBL" id="MCFF01000002">
    <property type="protein sequence ID" value="ORZ28477.1"/>
    <property type="molecule type" value="Genomic_DNA"/>
</dbReference>
<dbReference type="AlphaFoldDB" id="A0A1Y2H1P3"/>
<dbReference type="STRING" id="64571.A0A1Y2H1P3"/>
<evidence type="ECO:0000256" key="2">
    <source>
        <dbReference type="ARBA" id="ARBA00005648"/>
    </source>
</evidence>
<evidence type="ECO:0000256" key="6">
    <source>
        <dbReference type="SAM" id="Phobius"/>
    </source>
</evidence>
<evidence type="ECO:0000256" key="1">
    <source>
        <dbReference type="ARBA" id="ARBA00004141"/>
    </source>
</evidence>
<evidence type="ECO:0000256" key="3">
    <source>
        <dbReference type="ARBA" id="ARBA00022692"/>
    </source>
</evidence>
<feature type="transmembrane region" description="Helical" evidence="6">
    <location>
        <begin position="20"/>
        <end position="39"/>
    </location>
</feature>
<organism evidence="9 10">
    <name type="scientific">Lobosporangium transversale</name>
    <dbReference type="NCBI Taxonomy" id="64571"/>
    <lineage>
        <taxon>Eukaryota</taxon>
        <taxon>Fungi</taxon>
        <taxon>Fungi incertae sedis</taxon>
        <taxon>Mucoromycota</taxon>
        <taxon>Mortierellomycotina</taxon>
        <taxon>Mortierellomycetes</taxon>
        <taxon>Mortierellales</taxon>
        <taxon>Mortierellaceae</taxon>
        <taxon>Lobosporangium</taxon>
    </lineage>
</organism>
<dbReference type="RefSeq" id="XP_021886162.1">
    <property type="nucleotide sequence ID" value="XM_022021265.1"/>
</dbReference>
<dbReference type="FunCoup" id="A0A1Y2H1P3">
    <property type="interactions" value="51"/>
</dbReference>
<evidence type="ECO:0000259" key="8">
    <source>
        <dbReference type="Pfam" id="PF13850"/>
    </source>
</evidence>
<dbReference type="Proteomes" id="UP000193648">
    <property type="component" value="Unassembled WGS sequence"/>
</dbReference>
<dbReference type="OrthoDB" id="5541786at2759"/>
<evidence type="ECO:0000256" key="5">
    <source>
        <dbReference type="ARBA" id="ARBA00023136"/>
    </source>
</evidence>
<dbReference type="PANTHER" id="PTHR10984">
    <property type="entry name" value="ENDOPLASMIC RETICULUM-GOLGI INTERMEDIATE COMPARTMENT PROTEIN"/>
    <property type="match status" value="1"/>
</dbReference>
<dbReference type="Pfam" id="PF07970">
    <property type="entry name" value="COPIIcoated_ERV"/>
    <property type="match status" value="1"/>
</dbReference>
<dbReference type="InterPro" id="IPR012936">
    <property type="entry name" value="Erv_C"/>
</dbReference>
<evidence type="ECO:0000313" key="10">
    <source>
        <dbReference type="Proteomes" id="UP000193648"/>
    </source>
</evidence>
<gene>
    <name evidence="9" type="ORF">BCR41DRAFT_317065</name>
</gene>
<dbReference type="InterPro" id="IPR039542">
    <property type="entry name" value="Erv_N"/>
</dbReference>
<comment type="caution">
    <text evidence="9">The sequence shown here is derived from an EMBL/GenBank/DDBJ whole genome shotgun (WGS) entry which is preliminary data.</text>
</comment>
<dbReference type="InParanoid" id="A0A1Y2H1P3"/>
<evidence type="ECO:0000313" key="9">
    <source>
        <dbReference type="EMBL" id="ORZ28477.1"/>
    </source>
</evidence>
<dbReference type="GO" id="GO:0030134">
    <property type="term" value="C:COPII-coated ER to Golgi transport vesicle"/>
    <property type="evidence" value="ECO:0007669"/>
    <property type="project" value="TreeGrafter"/>
</dbReference>
<evidence type="ECO:0000259" key="7">
    <source>
        <dbReference type="Pfam" id="PF07970"/>
    </source>
</evidence>
<name>A0A1Y2H1P3_9FUNG</name>
<feature type="domain" description="Endoplasmic reticulum vesicle transporter C-terminal" evidence="7">
    <location>
        <begin position="142"/>
        <end position="305"/>
    </location>
</feature>
<dbReference type="GO" id="GO:0016020">
    <property type="term" value="C:membrane"/>
    <property type="evidence" value="ECO:0007669"/>
    <property type="project" value="UniProtKB-SubCell"/>
</dbReference>
<comment type="similarity">
    <text evidence="2">Belongs to the ERGIC family.</text>
</comment>
<comment type="subcellular location">
    <subcellularLocation>
        <location evidence="1">Membrane</location>
        <topology evidence="1">Multi-pass membrane protein</topology>
    </subcellularLocation>
</comment>
<dbReference type="Pfam" id="PF13850">
    <property type="entry name" value="ERGIC_N"/>
    <property type="match status" value="1"/>
</dbReference>
<dbReference type="InterPro" id="IPR045888">
    <property type="entry name" value="Erv"/>
</dbReference>
<dbReference type="GO" id="GO:0005783">
    <property type="term" value="C:endoplasmic reticulum"/>
    <property type="evidence" value="ECO:0007669"/>
    <property type="project" value="TreeGrafter"/>
</dbReference>
<feature type="transmembrane region" description="Helical" evidence="6">
    <location>
        <begin position="292"/>
        <end position="317"/>
    </location>
</feature>
<reference evidence="9 10" key="1">
    <citation type="submission" date="2016-07" db="EMBL/GenBank/DDBJ databases">
        <title>Pervasive Adenine N6-methylation of Active Genes in Fungi.</title>
        <authorList>
            <consortium name="DOE Joint Genome Institute"/>
            <person name="Mondo S.J."/>
            <person name="Dannebaum R.O."/>
            <person name="Kuo R.C."/>
            <person name="Labutti K."/>
            <person name="Haridas S."/>
            <person name="Kuo A."/>
            <person name="Salamov A."/>
            <person name="Ahrendt S.R."/>
            <person name="Lipzen A."/>
            <person name="Sullivan W."/>
            <person name="Andreopoulos W.B."/>
            <person name="Clum A."/>
            <person name="Lindquist E."/>
            <person name="Daum C."/>
            <person name="Ramamoorthy G.K."/>
            <person name="Gryganskyi A."/>
            <person name="Culley D."/>
            <person name="Magnuson J.K."/>
            <person name="James T.Y."/>
            <person name="O'Malley M.A."/>
            <person name="Stajich J.E."/>
            <person name="Spatafora J.W."/>
            <person name="Visel A."/>
            <person name="Grigoriev I.V."/>
        </authorList>
    </citation>
    <scope>NUCLEOTIDE SEQUENCE [LARGE SCALE GENOMIC DNA]</scope>
    <source>
        <strain evidence="9 10">NRRL 3116</strain>
    </source>
</reference>
<keyword evidence="3 6" id="KW-0812">Transmembrane</keyword>